<gene>
    <name evidence="1" type="ORF">BpHYR1_008774</name>
</gene>
<organism evidence="1 2">
    <name type="scientific">Brachionus plicatilis</name>
    <name type="common">Marine rotifer</name>
    <name type="synonym">Brachionus muelleri</name>
    <dbReference type="NCBI Taxonomy" id="10195"/>
    <lineage>
        <taxon>Eukaryota</taxon>
        <taxon>Metazoa</taxon>
        <taxon>Spiralia</taxon>
        <taxon>Gnathifera</taxon>
        <taxon>Rotifera</taxon>
        <taxon>Eurotatoria</taxon>
        <taxon>Monogononta</taxon>
        <taxon>Pseudotrocha</taxon>
        <taxon>Ploima</taxon>
        <taxon>Brachionidae</taxon>
        <taxon>Brachionus</taxon>
    </lineage>
</organism>
<dbReference type="EMBL" id="REGN01012117">
    <property type="protein sequence ID" value="RMZ96528.1"/>
    <property type="molecule type" value="Genomic_DNA"/>
</dbReference>
<keyword evidence="2" id="KW-1185">Reference proteome</keyword>
<evidence type="ECO:0000313" key="2">
    <source>
        <dbReference type="Proteomes" id="UP000276133"/>
    </source>
</evidence>
<dbReference type="OrthoDB" id="10513568at2759"/>
<protein>
    <submittedName>
        <fullName evidence="1">Uncharacterized protein</fullName>
    </submittedName>
</protein>
<sequence length="70" mass="7806">MKKDNMNVSSPCIQGADFTRYDNETKKWTESGLFAEDLVFDIKESGVIISGGQPCIMAVDADEIILNEFE</sequence>
<dbReference type="AlphaFoldDB" id="A0A3M7PBV3"/>
<proteinExistence type="predicted"/>
<dbReference type="Proteomes" id="UP000276133">
    <property type="component" value="Unassembled WGS sequence"/>
</dbReference>
<accession>A0A3M7PBV3</accession>
<reference evidence="1 2" key="1">
    <citation type="journal article" date="2018" name="Sci. Rep.">
        <title>Genomic signatures of local adaptation to the degree of environmental predictability in rotifers.</title>
        <authorList>
            <person name="Franch-Gras L."/>
            <person name="Hahn C."/>
            <person name="Garcia-Roger E.M."/>
            <person name="Carmona M.J."/>
            <person name="Serra M."/>
            <person name="Gomez A."/>
        </authorList>
    </citation>
    <scope>NUCLEOTIDE SEQUENCE [LARGE SCALE GENOMIC DNA]</scope>
    <source>
        <strain evidence="1">HYR1</strain>
    </source>
</reference>
<evidence type="ECO:0000313" key="1">
    <source>
        <dbReference type="EMBL" id="RMZ96528.1"/>
    </source>
</evidence>
<comment type="caution">
    <text evidence="1">The sequence shown here is derived from an EMBL/GenBank/DDBJ whole genome shotgun (WGS) entry which is preliminary data.</text>
</comment>
<name>A0A3M7PBV3_BRAPC</name>